<keyword evidence="2" id="KW-0677">Repeat</keyword>
<dbReference type="InterPro" id="IPR006633">
    <property type="entry name" value="Carb-bd_sugar_hydrolysis-dom"/>
</dbReference>
<dbReference type="InterPro" id="IPR011050">
    <property type="entry name" value="Pectin_lyase_fold/virulence"/>
</dbReference>
<dbReference type="InterPro" id="IPR022441">
    <property type="entry name" value="Para_beta_helix_rpt-2"/>
</dbReference>
<dbReference type="SMART" id="SM00710">
    <property type="entry name" value="PbH1"/>
    <property type="match status" value="12"/>
</dbReference>
<dbReference type="InterPro" id="IPR012334">
    <property type="entry name" value="Pectin_lyas_fold"/>
</dbReference>
<dbReference type="GO" id="GO:0004672">
    <property type="term" value="F:protein kinase activity"/>
    <property type="evidence" value="ECO:0007669"/>
    <property type="project" value="InterPro"/>
</dbReference>
<dbReference type="InterPro" id="IPR039448">
    <property type="entry name" value="Beta_helix"/>
</dbReference>
<evidence type="ECO:0000313" key="7">
    <source>
        <dbReference type="Proteomes" id="UP000215086"/>
    </source>
</evidence>
<comment type="pathway">
    <text evidence="1">Protein modification; protein ubiquitination.</text>
</comment>
<protein>
    <recommendedName>
        <fullName evidence="5">Protein kinase domain-containing protein</fullName>
    </recommendedName>
</protein>
<dbReference type="NCBIfam" id="TIGR03804">
    <property type="entry name" value="para_beta_helix"/>
    <property type="match status" value="2"/>
</dbReference>
<feature type="region of interest" description="Disordered" evidence="4">
    <location>
        <begin position="672"/>
        <end position="693"/>
    </location>
</feature>
<dbReference type="Gene3D" id="1.10.510.10">
    <property type="entry name" value="Transferase(Phosphotransferase) domain 1"/>
    <property type="match status" value="1"/>
</dbReference>
<dbReference type="KEGG" id="ttf:THTE_0819"/>
<evidence type="ECO:0000256" key="4">
    <source>
        <dbReference type="SAM" id="MobiDB-lite"/>
    </source>
</evidence>
<dbReference type="PANTHER" id="PTHR22990:SF15">
    <property type="entry name" value="F-BOX ONLY PROTEIN 10"/>
    <property type="match status" value="1"/>
</dbReference>
<dbReference type="Pfam" id="PF13229">
    <property type="entry name" value="Beta_helix"/>
    <property type="match status" value="2"/>
</dbReference>
<dbReference type="AlphaFoldDB" id="A0A286RBS7"/>
<dbReference type="SUPFAM" id="SSF51126">
    <property type="entry name" value="Pectin lyase-like"/>
    <property type="match status" value="2"/>
</dbReference>
<sequence length="693" mass="75931">MAVGLAAAIREQTGMILLERLGTGPCFETWQAVAYTGVPALVKVFREPWFLDAAELERFHDYLDELTMIAWHPHLNRLVDWWNVSGRLVLWYQEPGSEVLLGSWARSPVPTPPEKLFPSLTDIASALDYVGRMGSFHGYLKPHHLLESLGTRSLVETGLLPLRFYLWNRFRVRVSWEFVPPELQRGEKPSPTTDLYSLGLIYLMFRTGWLPAAQESPQVAQEDEVLVQVGRLEKWERDLVQPLLAPSPAERPQFSPLDWVLALRQRYFEMSSVPSGQKDVHHKVTELVLEDRELTTVELSRLQPGGTLWLTSHVYHLREPLVLWKPLRICGQGKKPARIVVHGCRVGMEILACGEVVLENLAFQHKGEEPADIVRVRAGKLLAERCDFKGNGADQGVNITERGEGIIRHCVFRGLDTGIAVGVHGRAQIENCRCEGNQFAGIVVNEHSQAVIANCEILENGEQGIYVGLHAAAELVDNRCLRNKDAGIAVFDSARVSVQRNACALNRGNGINIASAKHAILTDNTCSQNGEYGIGCYSGETVAITYNRCVGNLRGGIDLGELPSVQVRANTVAGNHGPGIEISTGLVSYESAEPEQKRVSAASVLVSVNVSSRNDGPGVWVRKEAQVTLRGNQCINNGGPGILFSDSSGGRATGNRCQGNAGGGIRVEDSAAPFLDGNLTEDENDPNTGMGKA</sequence>
<keyword evidence="7" id="KW-1185">Reference proteome</keyword>
<dbReference type="SMART" id="SM00722">
    <property type="entry name" value="CASH"/>
    <property type="match status" value="2"/>
</dbReference>
<organism evidence="6 7">
    <name type="scientific">Thermogutta terrifontis</name>
    <dbReference type="NCBI Taxonomy" id="1331910"/>
    <lineage>
        <taxon>Bacteria</taxon>
        <taxon>Pseudomonadati</taxon>
        <taxon>Planctomycetota</taxon>
        <taxon>Planctomycetia</taxon>
        <taxon>Pirellulales</taxon>
        <taxon>Thermoguttaceae</taxon>
        <taxon>Thermogutta</taxon>
    </lineage>
</organism>
<dbReference type="InterPro" id="IPR000719">
    <property type="entry name" value="Prot_kinase_dom"/>
</dbReference>
<evidence type="ECO:0000256" key="1">
    <source>
        <dbReference type="ARBA" id="ARBA00004906"/>
    </source>
</evidence>
<dbReference type="InterPro" id="IPR006626">
    <property type="entry name" value="PbH1"/>
</dbReference>
<dbReference type="InterPro" id="IPR051550">
    <property type="entry name" value="SCF-Subunits/Alg-Epimerases"/>
</dbReference>
<accession>A0A286RBS7</accession>
<gene>
    <name evidence="6" type="ORF">THTE_0819</name>
</gene>
<dbReference type="PANTHER" id="PTHR22990">
    <property type="entry name" value="F-BOX ONLY PROTEIN"/>
    <property type="match status" value="1"/>
</dbReference>
<dbReference type="RefSeq" id="WP_095414026.1">
    <property type="nucleotide sequence ID" value="NZ_CP018477.1"/>
</dbReference>
<evidence type="ECO:0000256" key="3">
    <source>
        <dbReference type="ARBA" id="ARBA00022786"/>
    </source>
</evidence>
<evidence type="ECO:0000256" key="2">
    <source>
        <dbReference type="ARBA" id="ARBA00022737"/>
    </source>
</evidence>
<dbReference type="PROSITE" id="PS50011">
    <property type="entry name" value="PROTEIN_KINASE_DOM"/>
    <property type="match status" value="1"/>
</dbReference>
<dbReference type="SUPFAM" id="SSF56112">
    <property type="entry name" value="Protein kinase-like (PK-like)"/>
    <property type="match status" value="1"/>
</dbReference>
<dbReference type="SMART" id="SM00220">
    <property type="entry name" value="S_TKc"/>
    <property type="match status" value="1"/>
</dbReference>
<feature type="domain" description="Protein kinase" evidence="5">
    <location>
        <begin position="15"/>
        <end position="268"/>
    </location>
</feature>
<dbReference type="Proteomes" id="UP000215086">
    <property type="component" value="Chromosome"/>
</dbReference>
<reference evidence="6 7" key="1">
    <citation type="journal article" name="Front. Microbiol.">
        <title>Sugar Metabolism of the First Thermophilic Planctomycete Thermogutta terrifontis: Comparative Genomic and Transcriptomic Approaches.</title>
        <authorList>
            <person name="Elcheninov A.G."/>
            <person name="Menzel P."/>
            <person name="Gudbergsdottir S.R."/>
            <person name="Slesarev A.I."/>
            <person name="Kadnikov V.V."/>
            <person name="Krogh A."/>
            <person name="Bonch-Osmolovskaya E.A."/>
            <person name="Peng X."/>
            <person name="Kublanov I.V."/>
        </authorList>
    </citation>
    <scope>NUCLEOTIDE SEQUENCE [LARGE SCALE GENOMIC DNA]</scope>
    <source>
        <strain evidence="6 7">R1</strain>
    </source>
</reference>
<dbReference type="InterPro" id="IPR011009">
    <property type="entry name" value="Kinase-like_dom_sf"/>
</dbReference>
<dbReference type="Gene3D" id="2.160.20.10">
    <property type="entry name" value="Single-stranded right-handed beta-helix, Pectin lyase-like"/>
    <property type="match status" value="2"/>
</dbReference>
<evidence type="ECO:0000313" key="6">
    <source>
        <dbReference type="EMBL" id="ASV73421.1"/>
    </source>
</evidence>
<evidence type="ECO:0000259" key="5">
    <source>
        <dbReference type="PROSITE" id="PS50011"/>
    </source>
</evidence>
<dbReference type="OrthoDB" id="278998at2"/>
<name>A0A286RBS7_9BACT</name>
<dbReference type="GO" id="GO:0005524">
    <property type="term" value="F:ATP binding"/>
    <property type="evidence" value="ECO:0007669"/>
    <property type="project" value="InterPro"/>
</dbReference>
<dbReference type="EMBL" id="CP018477">
    <property type="protein sequence ID" value="ASV73421.1"/>
    <property type="molecule type" value="Genomic_DNA"/>
</dbReference>
<keyword evidence="3" id="KW-0833">Ubl conjugation pathway</keyword>
<proteinExistence type="predicted"/>